<dbReference type="Pfam" id="PF00289">
    <property type="entry name" value="Biotin_carb_N"/>
    <property type="match status" value="1"/>
</dbReference>
<dbReference type="PROSITE" id="PS50975">
    <property type="entry name" value="ATP_GRASP"/>
    <property type="match status" value="1"/>
</dbReference>
<protein>
    <submittedName>
        <fullName evidence="8">Acetyl-CoA carboxylase biotin carboxylase</fullName>
    </submittedName>
</protein>
<feature type="domain" description="ATP-grasp" evidence="6">
    <location>
        <begin position="120"/>
        <end position="325"/>
    </location>
</feature>
<keyword evidence="4" id="KW-0092">Biotin</keyword>
<evidence type="ECO:0000256" key="4">
    <source>
        <dbReference type="ARBA" id="ARBA00023267"/>
    </source>
</evidence>
<dbReference type="InterPro" id="IPR005479">
    <property type="entry name" value="CPAse_ATP-bd"/>
</dbReference>
<dbReference type="PROSITE" id="PS00866">
    <property type="entry name" value="CPSASE_1"/>
    <property type="match status" value="1"/>
</dbReference>
<dbReference type="InterPro" id="IPR011054">
    <property type="entry name" value="Rudment_hybrid_motif"/>
</dbReference>
<dbReference type="InterPro" id="IPR011764">
    <property type="entry name" value="Biotin_carboxylation_dom"/>
</dbReference>
<evidence type="ECO:0000256" key="5">
    <source>
        <dbReference type="PROSITE-ProRule" id="PRU00409"/>
    </source>
</evidence>
<proteinExistence type="predicted"/>
<dbReference type="InterPro" id="IPR011761">
    <property type="entry name" value="ATP-grasp"/>
</dbReference>
<evidence type="ECO:0000259" key="6">
    <source>
        <dbReference type="PROSITE" id="PS50975"/>
    </source>
</evidence>
<evidence type="ECO:0000259" key="7">
    <source>
        <dbReference type="PROSITE" id="PS50979"/>
    </source>
</evidence>
<gene>
    <name evidence="8" type="ORF">SOCE26_060850</name>
</gene>
<organism evidence="8 9">
    <name type="scientific">Sorangium cellulosum</name>
    <name type="common">Polyangium cellulosum</name>
    <dbReference type="NCBI Taxonomy" id="56"/>
    <lineage>
        <taxon>Bacteria</taxon>
        <taxon>Pseudomonadati</taxon>
        <taxon>Myxococcota</taxon>
        <taxon>Polyangia</taxon>
        <taxon>Polyangiales</taxon>
        <taxon>Polyangiaceae</taxon>
        <taxon>Sorangium</taxon>
    </lineage>
</organism>
<dbReference type="SMART" id="SM00878">
    <property type="entry name" value="Biotin_carb_C"/>
    <property type="match status" value="1"/>
</dbReference>
<dbReference type="SUPFAM" id="SSF52440">
    <property type="entry name" value="PreATP-grasp domain"/>
    <property type="match status" value="1"/>
</dbReference>
<dbReference type="InterPro" id="IPR016185">
    <property type="entry name" value="PreATP-grasp_dom_sf"/>
</dbReference>
<dbReference type="GO" id="GO:0005524">
    <property type="term" value="F:ATP binding"/>
    <property type="evidence" value="ECO:0007669"/>
    <property type="project" value="UniProtKB-UniRule"/>
</dbReference>
<dbReference type="GO" id="GO:0016874">
    <property type="term" value="F:ligase activity"/>
    <property type="evidence" value="ECO:0007669"/>
    <property type="project" value="UniProtKB-KW"/>
</dbReference>
<evidence type="ECO:0000256" key="3">
    <source>
        <dbReference type="ARBA" id="ARBA00022840"/>
    </source>
</evidence>
<evidence type="ECO:0000313" key="9">
    <source>
        <dbReference type="Proteomes" id="UP000238348"/>
    </source>
</evidence>
<dbReference type="Pfam" id="PF02786">
    <property type="entry name" value="CPSase_L_D2"/>
    <property type="match status" value="1"/>
</dbReference>
<reference evidence="8 9" key="1">
    <citation type="submission" date="2015-09" db="EMBL/GenBank/DDBJ databases">
        <title>Sorangium comparison.</title>
        <authorList>
            <person name="Zaburannyi N."/>
            <person name="Bunk B."/>
            <person name="Overmann J."/>
            <person name="Mueller R."/>
        </authorList>
    </citation>
    <scope>NUCLEOTIDE SEQUENCE [LARGE SCALE GENOMIC DNA]</scope>
    <source>
        <strain evidence="8 9">So ce26</strain>
    </source>
</reference>
<dbReference type="PROSITE" id="PS00867">
    <property type="entry name" value="CPSASE_2"/>
    <property type="match status" value="1"/>
</dbReference>
<dbReference type="PANTHER" id="PTHR18866">
    <property type="entry name" value="CARBOXYLASE:PYRUVATE/ACETYL-COA/PROPIONYL-COA CARBOXYLASE"/>
    <property type="match status" value="1"/>
</dbReference>
<evidence type="ECO:0000256" key="2">
    <source>
        <dbReference type="ARBA" id="ARBA00022741"/>
    </source>
</evidence>
<dbReference type="Gene3D" id="3.30.470.20">
    <property type="entry name" value="ATP-grasp fold, B domain"/>
    <property type="match status" value="1"/>
</dbReference>
<sequence length="467" mass="49295">MLKKILVANRGEIACRVLRTCKRLGIATVAVYSDADAGAPHVAMADEAVRIGPPPVRDSYLVAHAIVEAARATGADGVHPGYGLLSENQAFAEAVLAAGITFIGPPPSVLHVFGDKILARDVARAADVFPPPGTGSPVDPADVEAAQRAAESLGYPLLVKAAGGGGGIGMQIVADPVKLARALTACSDRGRAAFGDARVYLERYIERPRHIEVQVLCDGKGGAVALGERECSAQRRHQKIIEETPSPASFFQGDAGDSRRRTLHESALRVVTGAGYVGAGTVEFVAAESGELFFLEVNARLQVEHCVTEMCTGLDLVEHQIRIASGEPLAPEVLGHTYRGHSIEARLYAEDPAKKFAPQPGRIAALRWPEAGDDLRIETGIAEGLEVTPFYDPLLAKIVAHGPTREAAIARLDRALAETTLELAGPTGPAATNLAFLRQILGHDDFRGGQYDTHFAEALASGKKAAS</sequence>
<dbReference type="InterPro" id="IPR050856">
    <property type="entry name" value="Biotin_carboxylase_complex"/>
</dbReference>
<accession>A0A2L0EZF2</accession>
<dbReference type="GO" id="GO:0046872">
    <property type="term" value="F:metal ion binding"/>
    <property type="evidence" value="ECO:0007669"/>
    <property type="project" value="InterPro"/>
</dbReference>
<evidence type="ECO:0000256" key="1">
    <source>
        <dbReference type="ARBA" id="ARBA00022598"/>
    </source>
</evidence>
<dbReference type="FunFam" id="3.40.50.20:FF:000010">
    <property type="entry name" value="Propionyl-CoA carboxylase subunit alpha"/>
    <property type="match status" value="1"/>
</dbReference>
<dbReference type="PROSITE" id="PS50979">
    <property type="entry name" value="BC"/>
    <property type="match status" value="1"/>
</dbReference>
<keyword evidence="2 5" id="KW-0547">Nucleotide-binding</keyword>
<dbReference type="AlphaFoldDB" id="A0A2L0EZF2"/>
<dbReference type="RefSeq" id="WP_104983118.1">
    <property type="nucleotide sequence ID" value="NZ_CP012673.1"/>
</dbReference>
<evidence type="ECO:0000313" key="8">
    <source>
        <dbReference type="EMBL" id="AUX44619.1"/>
    </source>
</evidence>
<dbReference type="OrthoDB" id="9769961at2"/>
<dbReference type="PANTHER" id="PTHR18866:SF33">
    <property type="entry name" value="METHYLCROTONOYL-COA CARBOXYLASE SUBUNIT ALPHA, MITOCHONDRIAL-RELATED"/>
    <property type="match status" value="1"/>
</dbReference>
<feature type="domain" description="Biotin carboxylation" evidence="7">
    <location>
        <begin position="1"/>
        <end position="461"/>
    </location>
</feature>
<dbReference type="SUPFAM" id="SSF56059">
    <property type="entry name" value="Glutathione synthetase ATP-binding domain-like"/>
    <property type="match status" value="1"/>
</dbReference>
<name>A0A2L0EZF2_SORCE</name>
<dbReference type="EMBL" id="CP012673">
    <property type="protein sequence ID" value="AUX44619.1"/>
    <property type="molecule type" value="Genomic_DNA"/>
</dbReference>
<dbReference type="SUPFAM" id="SSF51246">
    <property type="entry name" value="Rudiment single hybrid motif"/>
    <property type="match status" value="1"/>
</dbReference>
<dbReference type="InterPro" id="IPR005481">
    <property type="entry name" value="BC-like_N"/>
</dbReference>
<keyword evidence="1" id="KW-0436">Ligase</keyword>
<dbReference type="Proteomes" id="UP000238348">
    <property type="component" value="Chromosome"/>
</dbReference>
<dbReference type="InterPro" id="IPR005482">
    <property type="entry name" value="Biotin_COase_C"/>
</dbReference>
<keyword evidence="3 5" id="KW-0067">ATP-binding</keyword>
<dbReference type="Pfam" id="PF02785">
    <property type="entry name" value="Biotin_carb_C"/>
    <property type="match status" value="1"/>
</dbReference>